<dbReference type="InterPro" id="IPR000648">
    <property type="entry name" value="Oxysterol-bd"/>
</dbReference>
<dbReference type="Pfam" id="PF01237">
    <property type="entry name" value="Oxysterol_BP"/>
    <property type="match status" value="1"/>
</dbReference>
<dbReference type="GO" id="GO:0016020">
    <property type="term" value="C:membrane"/>
    <property type="evidence" value="ECO:0007669"/>
    <property type="project" value="TreeGrafter"/>
</dbReference>
<comment type="caution">
    <text evidence="2">The sequence shown here is derived from an EMBL/GenBank/DDBJ whole genome shotgun (WGS) entry which is preliminary data.</text>
</comment>
<protein>
    <recommendedName>
        <fullName evidence="4">Oxysterol-binding protein</fullName>
    </recommendedName>
</protein>
<proteinExistence type="inferred from homology"/>
<comment type="similarity">
    <text evidence="1">Belongs to the OSBP family.</text>
</comment>
<dbReference type="Gene3D" id="1.10.287.2720">
    <property type="match status" value="1"/>
</dbReference>
<dbReference type="AlphaFoldDB" id="A0AAV9WSB7"/>
<name>A0AAV9WSB7_9PEZI</name>
<reference evidence="2 3" key="1">
    <citation type="submission" date="2019-10" db="EMBL/GenBank/DDBJ databases">
        <authorList>
            <person name="Palmer J.M."/>
        </authorList>
    </citation>
    <scope>NUCLEOTIDE SEQUENCE [LARGE SCALE GENOMIC DNA]</scope>
    <source>
        <strain evidence="2 3">TWF694</strain>
    </source>
</reference>
<evidence type="ECO:0000313" key="3">
    <source>
        <dbReference type="Proteomes" id="UP001365542"/>
    </source>
</evidence>
<accession>A0AAV9WSB7</accession>
<dbReference type="PANTHER" id="PTHR10972">
    <property type="entry name" value="OXYSTEROL-BINDING PROTEIN-RELATED"/>
    <property type="match status" value="1"/>
</dbReference>
<dbReference type="Gene3D" id="2.40.160.120">
    <property type="match status" value="1"/>
</dbReference>
<organism evidence="2 3">
    <name type="scientific">Orbilia ellipsospora</name>
    <dbReference type="NCBI Taxonomy" id="2528407"/>
    <lineage>
        <taxon>Eukaryota</taxon>
        <taxon>Fungi</taxon>
        <taxon>Dikarya</taxon>
        <taxon>Ascomycota</taxon>
        <taxon>Pezizomycotina</taxon>
        <taxon>Orbiliomycetes</taxon>
        <taxon>Orbiliales</taxon>
        <taxon>Orbiliaceae</taxon>
        <taxon>Orbilia</taxon>
    </lineage>
</organism>
<dbReference type="InterPro" id="IPR037239">
    <property type="entry name" value="OSBP_sf"/>
</dbReference>
<sequence length="418" mass="46890">MKFLSSFGLPSGDYSQGIRDFLSYLPNIRTADLSTISAPTPLLAPKSTVEYPSLVTLHHNLFLLPTTQSDPLDRAVSILENYIATLKVQSEACQQPTTSPDSYNEGATGQLKKPLNPFLGELFLAKARGSDNSETEVVCEQVGHHPPTTASYINNKSHGISVQAHLTQSTTFTPTTASITITQTGHALTTIKNHSEHHLATFPSLRIKGLFSFGIGGVSSEYTGRCQIVSSSGYITRVAFGEDVVRRGTVKERLGWYPSSGDDGKRVSATIHRWREDSGGVERDSQPLVILSGFWNGDMKIRDMRNGKEEVFRVDDCEKGEIVTAPIEKQTGWESQKAWAATKEALGNRDWKRATEEKRKIEEWQRDLRRTEQREGNKWSPKYFGIVEQCKQVERMRRVLGEDSRLGSTFWRYQNQED</sequence>
<dbReference type="SUPFAM" id="SSF144000">
    <property type="entry name" value="Oxysterol-binding protein-like"/>
    <property type="match status" value="1"/>
</dbReference>
<dbReference type="EMBL" id="JAVHJO010000019">
    <property type="protein sequence ID" value="KAK6523209.1"/>
    <property type="molecule type" value="Genomic_DNA"/>
</dbReference>
<dbReference type="GO" id="GO:0008142">
    <property type="term" value="F:oxysterol binding"/>
    <property type="evidence" value="ECO:0007669"/>
    <property type="project" value="TreeGrafter"/>
</dbReference>
<dbReference type="Proteomes" id="UP001365542">
    <property type="component" value="Unassembled WGS sequence"/>
</dbReference>
<dbReference type="GO" id="GO:0005829">
    <property type="term" value="C:cytosol"/>
    <property type="evidence" value="ECO:0007669"/>
    <property type="project" value="TreeGrafter"/>
</dbReference>
<evidence type="ECO:0000256" key="1">
    <source>
        <dbReference type="ARBA" id="ARBA00008842"/>
    </source>
</evidence>
<evidence type="ECO:0000313" key="2">
    <source>
        <dbReference type="EMBL" id="KAK6523209.1"/>
    </source>
</evidence>
<evidence type="ECO:0008006" key="4">
    <source>
        <dbReference type="Google" id="ProtNLM"/>
    </source>
</evidence>
<dbReference type="Gene3D" id="3.30.70.3490">
    <property type="match status" value="1"/>
</dbReference>
<keyword evidence="3" id="KW-1185">Reference proteome</keyword>
<dbReference type="PANTHER" id="PTHR10972:SF184">
    <property type="entry name" value="OXYSTEROL-BINDING PROTEIN HOMOLOG 4-RELATED"/>
    <property type="match status" value="1"/>
</dbReference>
<gene>
    <name evidence="2" type="ORF">TWF694_006101</name>
</gene>